<protein>
    <submittedName>
        <fullName evidence="1">Uncharacterized protein</fullName>
    </submittedName>
</protein>
<reference evidence="1" key="2">
    <citation type="journal article" date="2015" name="Fish Shellfish Immunol.">
        <title>Early steps in the European eel (Anguilla anguilla)-Vibrio vulnificus interaction in the gills: Role of the RtxA13 toxin.</title>
        <authorList>
            <person name="Callol A."/>
            <person name="Pajuelo D."/>
            <person name="Ebbesson L."/>
            <person name="Teles M."/>
            <person name="MacKenzie S."/>
            <person name="Amaro C."/>
        </authorList>
    </citation>
    <scope>NUCLEOTIDE SEQUENCE</scope>
</reference>
<proteinExistence type="predicted"/>
<dbReference type="EMBL" id="GBXM01016098">
    <property type="protein sequence ID" value="JAH92479.1"/>
    <property type="molecule type" value="Transcribed_RNA"/>
</dbReference>
<dbReference type="AlphaFoldDB" id="A0A0E9WPY3"/>
<organism evidence="1">
    <name type="scientific">Anguilla anguilla</name>
    <name type="common">European freshwater eel</name>
    <name type="synonym">Muraena anguilla</name>
    <dbReference type="NCBI Taxonomy" id="7936"/>
    <lineage>
        <taxon>Eukaryota</taxon>
        <taxon>Metazoa</taxon>
        <taxon>Chordata</taxon>
        <taxon>Craniata</taxon>
        <taxon>Vertebrata</taxon>
        <taxon>Euteleostomi</taxon>
        <taxon>Actinopterygii</taxon>
        <taxon>Neopterygii</taxon>
        <taxon>Teleostei</taxon>
        <taxon>Anguilliformes</taxon>
        <taxon>Anguillidae</taxon>
        <taxon>Anguilla</taxon>
    </lineage>
</organism>
<sequence length="78" mass="8974">MSQWVFSKVGKYNMSFNIFCLQSKAKQCKFTTAIPLSSTINIQIHLEQTNSSLIITAFTQKHFGHTQLNSWVESFFPL</sequence>
<name>A0A0E9WPY3_ANGAN</name>
<reference evidence="1" key="1">
    <citation type="submission" date="2014-11" db="EMBL/GenBank/DDBJ databases">
        <authorList>
            <person name="Amaro Gonzalez C."/>
        </authorList>
    </citation>
    <scope>NUCLEOTIDE SEQUENCE</scope>
</reference>
<accession>A0A0E9WPY3</accession>
<evidence type="ECO:0000313" key="1">
    <source>
        <dbReference type="EMBL" id="JAH92479.1"/>
    </source>
</evidence>